<dbReference type="GO" id="GO:0003960">
    <property type="term" value="F:quinone reductase (NADPH) activity"/>
    <property type="evidence" value="ECO:0007669"/>
    <property type="project" value="TreeGrafter"/>
</dbReference>
<proteinExistence type="predicted"/>
<dbReference type="SMART" id="SM00829">
    <property type="entry name" value="PKS_ER"/>
    <property type="match status" value="1"/>
</dbReference>
<gene>
    <name evidence="4" type="primary">qor_1</name>
    <name evidence="4" type="ORF">Aru02nite_14360</name>
</gene>
<dbReference type="GO" id="GO:0005829">
    <property type="term" value="C:cytosol"/>
    <property type="evidence" value="ECO:0007669"/>
    <property type="project" value="TreeGrafter"/>
</dbReference>
<dbReference type="Proteomes" id="UP000612808">
    <property type="component" value="Unassembled WGS sequence"/>
</dbReference>
<dbReference type="InterPro" id="IPR036291">
    <property type="entry name" value="NAD(P)-bd_dom_sf"/>
</dbReference>
<comment type="caution">
    <text evidence="4">The sequence shown here is derived from an EMBL/GenBank/DDBJ whole genome shotgun (WGS) entry which is preliminary data.</text>
</comment>
<dbReference type="PANTHER" id="PTHR48106:SF13">
    <property type="entry name" value="QUINONE OXIDOREDUCTASE-RELATED"/>
    <property type="match status" value="1"/>
</dbReference>
<dbReference type="EMBL" id="BOMB01000008">
    <property type="protein sequence ID" value="GID10547.1"/>
    <property type="molecule type" value="Genomic_DNA"/>
</dbReference>
<dbReference type="Gene3D" id="3.40.50.720">
    <property type="entry name" value="NAD(P)-binding Rossmann-like Domain"/>
    <property type="match status" value="1"/>
</dbReference>
<evidence type="ECO:0000313" key="5">
    <source>
        <dbReference type="Proteomes" id="UP000612808"/>
    </source>
</evidence>
<feature type="domain" description="Enoyl reductase (ER)" evidence="3">
    <location>
        <begin position="10"/>
        <end position="312"/>
    </location>
</feature>
<dbReference type="GO" id="GO:0070402">
    <property type="term" value="F:NADPH binding"/>
    <property type="evidence" value="ECO:0007669"/>
    <property type="project" value="TreeGrafter"/>
</dbReference>
<evidence type="ECO:0000256" key="2">
    <source>
        <dbReference type="ARBA" id="ARBA00023002"/>
    </source>
</evidence>
<dbReference type="SUPFAM" id="SSF50129">
    <property type="entry name" value="GroES-like"/>
    <property type="match status" value="1"/>
</dbReference>
<protein>
    <submittedName>
        <fullName evidence="4">NADPH:quinone reductase</fullName>
    </submittedName>
</protein>
<dbReference type="AlphaFoldDB" id="A0A8J3J206"/>
<dbReference type="GO" id="GO:0035925">
    <property type="term" value="F:mRNA 3'-UTR AU-rich region binding"/>
    <property type="evidence" value="ECO:0007669"/>
    <property type="project" value="TreeGrafter"/>
</dbReference>
<dbReference type="InterPro" id="IPR020843">
    <property type="entry name" value="ER"/>
</dbReference>
<sequence length="314" mass="31587">MLVVQATRFGGPDVLVAHQVPAPPAAPGTALVGVAAVDTLFVETRIRAGTARAWFDTSPPYVPGNGVAGAVWAVGEGVDPALVGRRVAALHAGAYAEQVVVPADALVPVPDALESTEAAALLHDGSTALALADLAEPKPDHRVLVVGGTGGAGVLLVQLAHAAGAYVVATARGDAKQDLARRLGADEVVDPAAADWASYQADIVVDGIGGTIGTAAFAAVRDGGTFLAYGAPTADGFAAPDRAAADRRGVTIRGIADIQLTPERHRALVARAFALATEGTIAPVVGQTYPLREAAAAHAAIESRAVTGKTLLIP</sequence>
<dbReference type="SUPFAM" id="SSF51735">
    <property type="entry name" value="NAD(P)-binding Rossmann-fold domains"/>
    <property type="match status" value="1"/>
</dbReference>
<organism evidence="4 5">
    <name type="scientific">Actinocatenispora rupis</name>
    <dbReference type="NCBI Taxonomy" id="519421"/>
    <lineage>
        <taxon>Bacteria</taxon>
        <taxon>Bacillati</taxon>
        <taxon>Actinomycetota</taxon>
        <taxon>Actinomycetes</taxon>
        <taxon>Micromonosporales</taxon>
        <taxon>Micromonosporaceae</taxon>
        <taxon>Actinocatenispora</taxon>
    </lineage>
</organism>
<dbReference type="Pfam" id="PF13602">
    <property type="entry name" value="ADH_zinc_N_2"/>
    <property type="match status" value="1"/>
</dbReference>
<evidence type="ECO:0000259" key="3">
    <source>
        <dbReference type="SMART" id="SM00829"/>
    </source>
</evidence>
<evidence type="ECO:0000313" key="4">
    <source>
        <dbReference type="EMBL" id="GID10547.1"/>
    </source>
</evidence>
<dbReference type="PANTHER" id="PTHR48106">
    <property type="entry name" value="QUINONE OXIDOREDUCTASE PIG3-RELATED"/>
    <property type="match status" value="1"/>
</dbReference>
<name>A0A8J3J206_9ACTN</name>
<accession>A0A8J3J206</accession>
<dbReference type="InterPro" id="IPR013154">
    <property type="entry name" value="ADH-like_N"/>
</dbReference>
<evidence type="ECO:0000256" key="1">
    <source>
        <dbReference type="ARBA" id="ARBA00022857"/>
    </source>
</evidence>
<keyword evidence="5" id="KW-1185">Reference proteome</keyword>
<keyword evidence="2" id="KW-0560">Oxidoreductase</keyword>
<dbReference type="InterPro" id="IPR011032">
    <property type="entry name" value="GroES-like_sf"/>
</dbReference>
<dbReference type="Pfam" id="PF08240">
    <property type="entry name" value="ADH_N"/>
    <property type="match status" value="1"/>
</dbReference>
<keyword evidence="1" id="KW-0521">NADP</keyword>
<reference evidence="4" key="1">
    <citation type="submission" date="2021-01" db="EMBL/GenBank/DDBJ databases">
        <title>Whole genome shotgun sequence of Actinocatenispora rupis NBRC 107355.</title>
        <authorList>
            <person name="Komaki H."/>
            <person name="Tamura T."/>
        </authorList>
    </citation>
    <scope>NUCLEOTIDE SEQUENCE</scope>
    <source>
        <strain evidence="4">NBRC 107355</strain>
    </source>
</reference>
<dbReference type="RefSeq" id="WP_203655866.1">
    <property type="nucleotide sequence ID" value="NZ_BAAAZM010000003.1"/>
</dbReference>
<dbReference type="Gene3D" id="3.90.180.10">
    <property type="entry name" value="Medium-chain alcohol dehydrogenases, catalytic domain"/>
    <property type="match status" value="1"/>
</dbReference>